<dbReference type="PANTHER" id="PTHR21716:SF68">
    <property type="entry name" value="TRANSPORT PROTEIN YTVI-RELATED"/>
    <property type="match status" value="1"/>
</dbReference>
<feature type="transmembrane region" description="Helical" evidence="6">
    <location>
        <begin position="285"/>
        <end position="302"/>
    </location>
</feature>
<keyword evidence="5 6" id="KW-0472">Membrane</keyword>
<dbReference type="RefSeq" id="WP_262067606.1">
    <property type="nucleotide sequence ID" value="NZ_JBNYWY010000001.1"/>
</dbReference>
<keyword evidence="8" id="KW-1185">Reference proteome</keyword>
<keyword evidence="3 6" id="KW-0812">Transmembrane</keyword>
<dbReference type="PANTHER" id="PTHR21716">
    <property type="entry name" value="TRANSMEMBRANE PROTEIN"/>
    <property type="match status" value="1"/>
</dbReference>
<accession>A0ABT1EDD4</accession>
<evidence type="ECO:0000256" key="2">
    <source>
        <dbReference type="ARBA" id="ARBA00009773"/>
    </source>
</evidence>
<evidence type="ECO:0000313" key="8">
    <source>
        <dbReference type="Proteomes" id="UP001523565"/>
    </source>
</evidence>
<name>A0ABT1EDD4_9FIRM</name>
<feature type="transmembrane region" description="Helical" evidence="6">
    <location>
        <begin position="34"/>
        <end position="55"/>
    </location>
</feature>
<dbReference type="NCBIfam" id="TIGR02872">
    <property type="entry name" value="spore_ytvI"/>
    <property type="match status" value="1"/>
</dbReference>
<evidence type="ECO:0000256" key="6">
    <source>
        <dbReference type="SAM" id="Phobius"/>
    </source>
</evidence>
<comment type="similarity">
    <text evidence="2">Belongs to the autoinducer-2 exporter (AI-2E) (TC 2.A.86) family.</text>
</comment>
<feature type="transmembrane region" description="Helical" evidence="6">
    <location>
        <begin position="67"/>
        <end position="90"/>
    </location>
</feature>
<feature type="transmembrane region" description="Helical" evidence="6">
    <location>
        <begin position="230"/>
        <end position="253"/>
    </location>
</feature>
<evidence type="ECO:0000256" key="1">
    <source>
        <dbReference type="ARBA" id="ARBA00004141"/>
    </source>
</evidence>
<evidence type="ECO:0000256" key="3">
    <source>
        <dbReference type="ARBA" id="ARBA00022692"/>
    </source>
</evidence>
<feature type="transmembrane region" description="Helical" evidence="6">
    <location>
        <begin position="259"/>
        <end position="278"/>
    </location>
</feature>
<feature type="transmembrane region" description="Helical" evidence="6">
    <location>
        <begin position="166"/>
        <end position="185"/>
    </location>
</feature>
<protein>
    <submittedName>
        <fullName evidence="7">Sporulation integral membrane protein YtvI</fullName>
    </submittedName>
</protein>
<evidence type="ECO:0000313" key="7">
    <source>
        <dbReference type="EMBL" id="MCP1108698.1"/>
    </source>
</evidence>
<organism evidence="7 8">
    <name type="scientific">Ohessyouella blattaphilus</name>
    <dbReference type="NCBI Taxonomy" id="2949333"/>
    <lineage>
        <taxon>Bacteria</taxon>
        <taxon>Bacillati</taxon>
        <taxon>Bacillota</taxon>
        <taxon>Clostridia</taxon>
        <taxon>Lachnospirales</taxon>
        <taxon>Lachnospiraceae</taxon>
        <taxon>Ohessyouella</taxon>
    </lineage>
</organism>
<dbReference type="InterPro" id="IPR014227">
    <property type="entry name" value="YtvI-like"/>
</dbReference>
<dbReference type="EMBL" id="JAMZFV010000001">
    <property type="protein sequence ID" value="MCP1108698.1"/>
    <property type="molecule type" value="Genomic_DNA"/>
</dbReference>
<evidence type="ECO:0000256" key="5">
    <source>
        <dbReference type="ARBA" id="ARBA00023136"/>
    </source>
</evidence>
<dbReference type="Pfam" id="PF01594">
    <property type="entry name" value="AI-2E_transport"/>
    <property type="match status" value="1"/>
</dbReference>
<sequence length="372" mass="41036">MSTNRSLGKILISLFFGVLATVLFVLAGVGVFKYFMPFIIGWFISYIAGPVIRFLEKRVKIVKKIGSALIIIIVLGGVVVGLYFIGLFLYRELSGLVKDLPEIYRSASSAVDNLVASLNQIVDGLPGGVQESLRTFVNNFGTYINDFIKDLGTPTFQMAGNVAKRIPSIFISIIITVIAAYFFIAERDEILVWLKKVAPQAIVNKMTLIMANLKFAVGGYFKAQFKIMGVVFILLNIGFVILSVPYYVLLALLVAFLDFLPFFGTGTALIPWAVYELVTKDYKMAIGLLIIYGVTQLVRQLIQPKLVGDSMGLNPLVTLIFLYIGYRIGGVLGMIFSVPIGMIIINLYKAGGFDYLLQDIKDLAAAISELRK</sequence>
<dbReference type="InterPro" id="IPR002549">
    <property type="entry name" value="AI-2E-like"/>
</dbReference>
<keyword evidence="4 6" id="KW-1133">Transmembrane helix</keyword>
<feature type="transmembrane region" description="Helical" evidence="6">
    <location>
        <begin position="322"/>
        <end position="348"/>
    </location>
</feature>
<gene>
    <name evidence="7" type="primary">ytvI</name>
    <name evidence="7" type="ORF">NK118_00335</name>
</gene>
<dbReference type="Proteomes" id="UP001523565">
    <property type="component" value="Unassembled WGS sequence"/>
</dbReference>
<evidence type="ECO:0000256" key="4">
    <source>
        <dbReference type="ARBA" id="ARBA00022989"/>
    </source>
</evidence>
<feature type="transmembrane region" description="Helical" evidence="6">
    <location>
        <begin position="7"/>
        <end position="28"/>
    </location>
</feature>
<comment type="subcellular location">
    <subcellularLocation>
        <location evidence="1">Membrane</location>
        <topology evidence="1">Multi-pass membrane protein</topology>
    </subcellularLocation>
</comment>
<reference evidence="7 8" key="1">
    <citation type="journal article" date="2022" name="Genome Biol. Evol.">
        <title>Host diet, physiology and behaviors set the stage for Lachnospiraceae cladogenesis.</title>
        <authorList>
            <person name="Vera-Ponce De Leon A."/>
            <person name="Schneider M."/>
            <person name="Jahnes B.C."/>
            <person name="Sadowski V."/>
            <person name="Camuy-Velez L.A."/>
            <person name="Duan J."/>
            <person name="Sabree Z.L."/>
        </authorList>
    </citation>
    <scope>NUCLEOTIDE SEQUENCE [LARGE SCALE GENOMIC DNA]</scope>
    <source>
        <strain evidence="7 8">PAL227</strain>
    </source>
</reference>
<comment type="caution">
    <text evidence="7">The sequence shown here is derived from an EMBL/GenBank/DDBJ whole genome shotgun (WGS) entry which is preliminary data.</text>
</comment>
<proteinExistence type="inferred from homology"/>